<dbReference type="EMBL" id="CM004466">
    <property type="protein sequence ID" value="OCU02427.1"/>
    <property type="molecule type" value="Genomic_DNA"/>
</dbReference>
<sequence length="80" mass="9338">MTMTAFDQRNLETFQDHLKGILHYLQSQFTCHLKTFCKRCPFFSLRLIVVLPLLLNFLQKPCSSSIWKCVARVRGTQTTS</sequence>
<organism evidence="1 2">
    <name type="scientific">Xenopus laevis</name>
    <name type="common">African clawed frog</name>
    <dbReference type="NCBI Taxonomy" id="8355"/>
    <lineage>
        <taxon>Eukaryota</taxon>
        <taxon>Metazoa</taxon>
        <taxon>Chordata</taxon>
        <taxon>Craniata</taxon>
        <taxon>Vertebrata</taxon>
        <taxon>Euteleostomi</taxon>
        <taxon>Amphibia</taxon>
        <taxon>Batrachia</taxon>
        <taxon>Anura</taxon>
        <taxon>Pipoidea</taxon>
        <taxon>Pipidae</taxon>
        <taxon>Xenopodinae</taxon>
        <taxon>Xenopus</taxon>
        <taxon>Xenopus</taxon>
    </lineage>
</organism>
<proteinExistence type="predicted"/>
<name>A0A974E484_XENLA</name>
<evidence type="ECO:0000313" key="1">
    <source>
        <dbReference type="EMBL" id="OCU02427.1"/>
    </source>
</evidence>
<reference evidence="2" key="1">
    <citation type="journal article" date="2016" name="Nature">
        <title>Genome evolution in the allotetraploid frog Xenopus laevis.</title>
        <authorList>
            <person name="Session A.M."/>
            <person name="Uno Y."/>
            <person name="Kwon T."/>
            <person name="Chapman J.A."/>
            <person name="Toyoda A."/>
            <person name="Takahashi S."/>
            <person name="Fukui A."/>
            <person name="Hikosaka A."/>
            <person name="Suzuki A."/>
            <person name="Kondo M."/>
            <person name="van Heeringen S.J."/>
            <person name="Quigley I."/>
            <person name="Heinz S."/>
            <person name="Ogino H."/>
            <person name="Ochi H."/>
            <person name="Hellsten U."/>
            <person name="Lyons J.B."/>
            <person name="Simakov O."/>
            <person name="Putnam N."/>
            <person name="Stites J."/>
            <person name="Kuroki Y."/>
            <person name="Tanaka T."/>
            <person name="Michiue T."/>
            <person name="Watanabe M."/>
            <person name="Bogdanovic O."/>
            <person name="Lister R."/>
            <person name="Georgiou G."/>
            <person name="Paranjpe S.S."/>
            <person name="van Kruijsbergen I."/>
            <person name="Shu S."/>
            <person name="Carlson J."/>
            <person name="Kinoshita T."/>
            <person name="Ohta Y."/>
            <person name="Mawaribuchi S."/>
            <person name="Jenkins J."/>
            <person name="Grimwood J."/>
            <person name="Schmutz J."/>
            <person name="Mitros T."/>
            <person name="Mozaffari S.V."/>
            <person name="Suzuki Y."/>
            <person name="Haramoto Y."/>
            <person name="Yamamoto T.S."/>
            <person name="Takagi C."/>
            <person name="Heald R."/>
            <person name="Miller K."/>
            <person name="Haudenschild C."/>
            <person name="Kitzman J."/>
            <person name="Nakayama T."/>
            <person name="Izutsu Y."/>
            <person name="Robert J."/>
            <person name="Fortriede J."/>
            <person name="Burns K."/>
            <person name="Lotay V."/>
            <person name="Karimi K."/>
            <person name="Yasuoka Y."/>
            <person name="Dichmann D.S."/>
            <person name="Flajnik M.F."/>
            <person name="Houston D.W."/>
            <person name="Shendure J."/>
            <person name="DuPasquier L."/>
            <person name="Vize P.D."/>
            <person name="Zorn A.M."/>
            <person name="Ito M."/>
            <person name="Marcotte E.M."/>
            <person name="Wallingford J.B."/>
            <person name="Ito Y."/>
            <person name="Asashima M."/>
            <person name="Ueno N."/>
            <person name="Matsuda Y."/>
            <person name="Veenstra G.J."/>
            <person name="Fujiyama A."/>
            <person name="Harland R.M."/>
            <person name="Taira M."/>
            <person name="Rokhsar D.S."/>
        </authorList>
    </citation>
    <scope>NUCLEOTIDE SEQUENCE [LARGE SCALE GENOMIC DNA]</scope>
    <source>
        <strain evidence="2">J</strain>
    </source>
</reference>
<protein>
    <submittedName>
        <fullName evidence="1">Uncharacterized protein</fullName>
    </submittedName>
</protein>
<evidence type="ECO:0000313" key="2">
    <source>
        <dbReference type="Proteomes" id="UP000694892"/>
    </source>
</evidence>
<dbReference type="Proteomes" id="UP000694892">
    <property type="component" value="Chromosome 1L"/>
</dbReference>
<accession>A0A974E484</accession>
<gene>
    <name evidence="1" type="ORF">XELAEV_18008190mg</name>
</gene>
<dbReference type="AlphaFoldDB" id="A0A974E484"/>